<dbReference type="InterPro" id="IPR032466">
    <property type="entry name" value="Metal_Hydrolase"/>
</dbReference>
<evidence type="ECO:0000313" key="5">
    <source>
        <dbReference type="Proteomes" id="UP000199647"/>
    </source>
</evidence>
<dbReference type="InterPro" id="IPR013108">
    <property type="entry name" value="Amidohydro_3"/>
</dbReference>
<evidence type="ECO:0000256" key="2">
    <source>
        <dbReference type="ARBA" id="ARBA00022801"/>
    </source>
</evidence>
<keyword evidence="1" id="KW-0479">Metal-binding</keyword>
<dbReference type="Pfam" id="PF07969">
    <property type="entry name" value="Amidohydro_3"/>
    <property type="match status" value="1"/>
</dbReference>
<protein>
    <submittedName>
        <fullName evidence="4">Cytosine deaminase</fullName>
    </submittedName>
</protein>
<dbReference type="Gene3D" id="3.20.20.140">
    <property type="entry name" value="Metal-dependent hydrolases"/>
    <property type="match status" value="1"/>
</dbReference>
<evidence type="ECO:0000313" key="4">
    <source>
        <dbReference type="EMBL" id="SEQ27845.1"/>
    </source>
</evidence>
<dbReference type="SUPFAM" id="SSF51556">
    <property type="entry name" value="Metallo-dependent hydrolases"/>
    <property type="match status" value="1"/>
</dbReference>
<dbReference type="FunFam" id="3.20.20.140:FF:000019">
    <property type="entry name" value="Cytosine deaminase"/>
    <property type="match status" value="1"/>
</dbReference>
<dbReference type="Gene3D" id="2.30.40.10">
    <property type="entry name" value="Urease, subunit C, domain 1"/>
    <property type="match status" value="1"/>
</dbReference>
<dbReference type="OrthoDB" id="9815027at2"/>
<gene>
    <name evidence="4" type="ORF">SAMN05216548_103236</name>
</gene>
<sequence length="404" mass="42886">MPEGDFILDNVMTEPGGAPVSLTVSCGRIAAIGEAPAASSLPRFDGAGALATPGFSDVHVHLDKAMILGQCPICEGTLAEAVRLTSAAKRGFTAEDVHARASEVLDMAVRAGTQRMRTFVEVDPRVELRAFEAIMRLRAEWSDLIELQVCAFAQEGLTQEPATLDLLIAALEAGADLVGGCPYTDTDPEAHVRAIFDLGERFDVDVDFHADFDLDPEGSILPAIIRETLARGWQGRVAVGHATKFATFAAERREALAREMAAAGIALVVLPATDTFLNGPGGMAPAHRLSQGGVTVALATNNVQNPFTPYGDASLLRMGQFYANLDRLASDAALENVFAMITTAPERIMRRAAAALAVGKPADFLLVEARSPADALRRNAPVRAVVKGGRLRLWSPRAPLARGA</sequence>
<evidence type="ECO:0000256" key="1">
    <source>
        <dbReference type="ARBA" id="ARBA00022723"/>
    </source>
</evidence>
<dbReference type="STRING" id="1855383.SAMN05216548_103236"/>
<dbReference type="InterPro" id="IPR052349">
    <property type="entry name" value="Metallo-hydrolase_Enzymes"/>
</dbReference>
<keyword evidence="2" id="KW-0378">Hydrolase</keyword>
<accession>A0A1H9EQF1</accession>
<dbReference type="GO" id="GO:0046872">
    <property type="term" value="F:metal ion binding"/>
    <property type="evidence" value="ECO:0007669"/>
    <property type="project" value="UniProtKB-KW"/>
</dbReference>
<name>A0A1H9EQF1_9HYPH</name>
<dbReference type="CDD" id="cd01293">
    <property type="entry name" value="Bact_CD"/>
    <property type="match status" value="1"/>
</dbReference>
<reference evidence="4 5" key="1">
    <citation type="submission" date="2016-10" db="EMBL/GenBank/DDBJ databases">
        <authorList>
            <person name="de Groot N.N."/>
        </authorList>
    </citation>
    <scope>NUCLEOTIDE SEQUENCE [LARGE SCALE GENOMIC DNA]</scope>
    <source>
        <strain evidence="4 5">A52C2</strain>
    </source>
</reference>
<feature type="domain" description="Amidohydrolase 3" evidence="3">
    <location>
        <begin position="128"/>
        <end position="390"/>
    </location>
</feature>
<dbReference type="PANTHER" id="PTHR32027">
    <property type="entry name" value="CYTOSINE DEAMINASE"/>
    <property type="match status" value="1"/>
</dbReference>
<dbReference type="InterPro" id="IPR011059">
    <property type="entry name" value="Metal-dep_hydrolase_composite"/>
</dbReference>
<keyword evidence="5" id="KW-1185">Reference proteome</keyword>
<dbReference type="Proteomes" id="UP000199647">
    <property type="component" value="Unassembled WGS sequence"/>
</dbReference>
<dbReference type="AlphaFoldDB" id="A0A1H9EQF1"/>
<dbReference type="GO" id="GO:0016814">
    <property type="term" value="F:hydrolase activity, acting on carbon-nitrogen (but not peptide) bonds, in cyclic amidines"/>
    <property type="evidence" value="ECO:0007669"/>
    <property type="project" value="TreeGrafter"/>
</dbReference>
<proteinExistence type="predicted"/>
<dbReference type="SUPFAM" id="SSF51338">
    <property type="entry name" value="Composite domain of metallo-dependent hydrolases"/>
    <property type="match status" value="1"/>
</dbReference>
<organism evidence="4 5">
    <name type="scientific">Faunimonas pinastri</name>
    <dbReference type="NCBI Taxonomy" id="1855383"/>
    <lineage>
        <taxon>Bacteria</taxon>
        <taxon>Pseudomonadati</taxon>
        <taxon>Pseudomonadota</taxon>
        <taxon>Alphaproteobacteria</taxon>
        <taxon>Hyphomicrobiales</taxon>
        <taxon>Afifellaceae</taxon>
        <taxon>Faunimonas</taxon>
    </lineage>
</organism>
<dbReference type="PANTHER" id="PTHR32027:SF9">
    <property type="entry name" value="BLL3847 PROTEIN"/>
    <property type="match status" value="1"/>
</dbReference>
<dbReference type="RefSeq" id="WP_092495835.1">
    <property type="nucleotide sequence ID" value="NZ_FOFG01000003.1"/>
</dbReference>
<evidence type="ECO:0000259" key="3">
    <source>
        <dbReference type="Pfam" id="PF07969"/>
    </source>
</evidence>
<dbReference type="GO" id="GO:0019239">
    <property type="term" value="F:deaminase activity"/>
    <property type="evidence" value="ECO:0007669"/>
    <property type="project" value="UniProtKB-ARBA"/>
</dbReference>
<dbReference type="EMBL" id="FOFG01000003">
    <property type="protein sequence ID" value="SEQ27845.1"/>
    <property type="molecule type" value="Genomic_DNA"/>
</dbReference>